<dbReference type="Proteomes" id="UP001248134">
    <property type="component" value="Unassembled WGS sequence"/>
</dbReference>
<keyword evidence="1" id="KW-0812">Transmembrane</keyword>
<accession>A0AAJ2DM43</accession>
<name>A0AAJ2DM43_9BACI</name>
<dbReference type="RefSeq" id="WP_033796134.1">
    <property type="nucleotide sequence ID" value="NZ_CM000744.1"/>
</dbReference>
<evidence type="ECO:0000313" key="2">
    <source>
        <dbReference type="EMBL" id="MDR4328720.1"/>
    </source>
</evidence>
<comment type="caution">
    <text evidence="2">The sequence shown here is derived from an EMBL/GenBank/DDBJ whole genome shotgun (WGS) entry which is preliminary data.</text>
</comment>
<proteinExistence type="predicted"/>
<protein>
    <submittedName>
        <fullName evidence="2">Uncharacterized protein</fullName>
    </submittedName>
</protein>
<dbReference type="EMBL" id="NUTL01000087">
    <property type="protein sequence ID" value="PHE92336.1"/>
    <property type="molecule type" value="Genomic_DNA"/>
</dbReference>
<dbReference type="AlphaFoldDB" id="A0AAJ2DM43"/>
<gene>
    <name evidence="3" type="ORF">COF81_20070</name>
    <name evidence="2" type="ORF">FOS08_23255</name>
</gene>
<evidence type="ECO:0000313" key="4">
    <source>
        <dbReference type="Proteomes" id="UP000221918"/>
    </source>
</evidence>
<dbReference type="Proteomes" id="UP000221918">
    <property type="component" value="Unassembled WGS sequence"/>
</dbReference>
<evidence type="ECO:0000313" key="3">
    <source>
        <dbReference type="EMBL" id="PHE92336.1"/>
    </source>
</evidence>
<evidence type="ECO:0000313" key="5">
    <source>
        <dbReference type="Proteomes" id="UP001248134"/>
    </source>
</evidence>
<organism evidence="2 5">
    <name type="scientific">Bacillus pseudomycoides</name>
    <dbReference type="NCBI Taxonomy" id="64104"/>
    <lineage>
        <taxon>Bacteria</taxon>
        <taxon>Bacillati</taxon>
        <taxon>Bacillota</taxon>
        <taxon>Bacilli</taxon>
        <taxon>Bacillales</taxon>
        <taxon>Bacillaceae</taxon>
        <taxon>Bacillus</taxon>
        <taxon>Bacillus cereus group</taxon>
    </lineage>
</organism>
<reference evidence="3 4" key="1">
    <citation type="submission" date="2017-09" db="EMBL/GenBank/DDBJ databases">
        <title>Large-scale bioinformatics analysis of Bacillus genomes uncovers conserved roles of natural products in bacterial physiology.</title>
        <authorList>
            <consortium name="Agbiome Team Llc"/>
            <person name="Bleich R.M."/>
            <person name="Grubbs K.J."/>
            <person name="Santa Maria K.C."/>
            <person name="Allen S.E."/>
            <person name="Farag S."/>
            <person name="Shank E.A."/>
            <person name="Bowers A."/>
        </authorList>
    </citation>
    <scope>NUCLEOTIDE SEQUENCE [LARGE SCALE GENOMIC DNA]</scope>
    <source>
        <strain evidence="3 4">AFS037265</strain>
    </source>
</reference>
<feature type="transmembrane region" description="Helical" evidence="1">
    <location>
        <begin position="45"/>
        <end position="64"/>
    </location>
</feature>
<evidence type="ECO:0000256" key="1">
    <source>
        <dbReference type="SAM" id="Phobius"/>
    </source>
</evidence>
<feature type="transmembrane region" description="Helical" evidence="1">
    <location>
        <begin position="7"/>
        <end position="33"/>
    </location>
</feature>
<reference evidence="2" key="2">
    <citation type="submission" date="2019-07" db="EMBL/GenBank/DDBJ databases">
        <title>Phylogenomic Reclassification of ATCC Bacillus Strains and Various Taxa within the Genus Bacillus.</title>
        <authorList>
            <person name="Riojas M.A."/>
            <person name="Frank A.M."/>
            <person name="Fenn S.L."/>
            <person name="King S.P."/>
            <person name="Brower S.M."/>
            <person name="Hazbon M.H."/>
        </authorList>
    </citation>
    <scope>NUCLEOTIDE SEQUENCE</scope>
    <source>
        <strain evidence="2">NR-12239</strain>
    </source>
</reference>
<keyword evidence="1" id="KW-0472">Membrane</keyword>
<sequence length="74" mass="8520">MFQKFKFYLISLAVSSILGGIIVGANFLIQNIYYLVMDKGFHFNMWPSVIIFCIVFVSGFTYMLRQGPDILIND</sequence>
<dbReference type="EMBL" id="VLYX01000038">
    <property type="protein sequence ID" value="MDR4328720.1"/>
    <property type="molecule type" value="Genomic_DNA"/>
</dbReference>
<keyword evidence="1" id="KW-1133">Transmembrane helix</keyword>